<keyword evidence="1" id="KW-0812">Transmembrane</keyword>
<feature type="transmembrane region" description="Helical" evidence="1">
    <location>
        <begin position="120"/>
        <end position="139"/>
    </location>
</feature>
<evidence type="ECO:0000313" key="2">
    <source>
        <dbReference type="EMBL" id="OGZ70757.1"/>
    </source>
</evidence>
<proteinExistence type="predicted"/>
<dbReference type="AlphaFoldDB" id="A0A1G2I811"/>
<comment type="caution">
    <text evidence="2">The sequence shown here is derived from an EMBL/GenBank/DDBJ whole genome shotgun (WGS) entry which is preliminary data.</text>
</comment>
<feature type="transmembrane region" description="Helical" evidence="1">
    <location>
        <begin position="91"/>
        <end position="108"/>
    </location>
</feature>
<evidence type="ECO:0000256" key="1">
    <source>
        <dbReference type="SAM" id="Phobius"/>
    </source>
</evidence>
<organism evidence="2 3">
    <name type="scientific">Candidatus Staskawiczbacteria bacterium RIFCSPLOWO2_01_FULL_33_9</name>
    <dbReference type="NCBI Taxonomy" id="1802211"/>
    <lineage>
        <taxon>Bacteria</taxon>
        <taxon>Candidatus Staskawicziibacteriota</taxon>
    </lineage>
</organism>
<name>A0A1G2I811_9BACT</name>
<accession>A0A1G2I811</accession>
<gene>
    <name evidence="2" type="ORF">A2904_02525</name>
</gene>
<protein>
    <submittedName>
        <fullName evidence="2">Uncharacterized protein</fullName>
    </submittedName>
</protein>
<evidence type="ECO:0000313" key="3">
    <source>
        <dbReference type="Proteomes" id="UP000176308"/>
    </source>
</evidence>
<sequence length="183" mass="20787">MISVEEAKRLIEDAYQLPLEVLARRAPDFVDKVVNVGLEKIKNTDPEKAEGRRNFALSEDLSEERLSMPAEIQLPIYCMIKSRIVRDLKSAIINSVCSNIGFYVTSLLMKGDDNDLRTTIGSGVFGVSLYLGIKSWVYAARGLGKVYRQQWDERFSRPLNDREVRLVNYIFMDDTQSSGGQNE</sequence>
<keyword evidence="1" id="KW-0472">Membrane</keyword>
<keyword evidence="1" id="KW-1133">Transmembrane helix</keyword>
<dbReference type="Proteomes" id="UP000176308">
    <property type="component" value="Unassembled WGS sequence"/>
</dbReference>
<dbReference type="EMBL" id="MHOX01000020">
    <property type="protein sequence ID" value="OGZ70757.1"/>
    <property type="molecule type" value="Genomic_DNA"/>
</dbReference>
<reference evidence="2 3" key="1">
    <citation type="journal article" date="2016" name="Nat. Commun.">
        <title>Thousands of microbial genomes shed light on interconnected biogeochemical processes in an aquifer system.</title>
        <authorList>
            <person name="Anantharaman K."/>
            <person name="Brown C.T."/>
            <person name="Hug L.A."/>
            <person name="Sharon I."/>
            <person name="Castelle C.J."/>
            <person name="Probst A.J."/>
            <person name="Thomas B.C."/>
            <person name="Singh A."/>
            <person name="Wilkins M.J."/>
            <person name="Karaoz U."/>
            <person name="Brodie E.L."/>
            <person name="Williams K.H."/>
            <person name="Hubbard S.S."/>
            <person name="Banfield J.F."/>
        </authorList>
    </citation>
    <scope>NUCLEOTIDE SEQUENCE [LARGE SCALE GENOMIC DNA]</scope>
</reference>